<proteinExistence type="predicted"/>
<dbReference type="AlphaFoldDB" id="A0ABD3X687"/>
<gene>
    <name evidence="1" type="ORF">ACJMK2_028154</name>
</gene>
<reference evidence="1 2" key="1">
    <citation type="submission" date="2024-11" db="EMBL/GenBank/DDBJ databases">
        <title>Chromosome-level genome assembly of the freshwater bivalve Anodonta woodiana.</title>
        <authorList>
            <person name="Chen X."/>
        </authorList>
    </citation>
    <scope>NUCLEOTIDE SEQUENCE [LARGE SCALE GENOMIC DNA]</scope>
    <source>
        <strain evidence="1">MN2024</strain>
        <tissue evidence="1">Gills</tissue>
    </source>
</reference>
<evidence type="ECO:0000313" key="2">
    <source>
        <dbReference type="Proteomes" id="UP001634394"/>
    </source>
</evidence>
<name>A0ABD3X687_SINWO</name>
<accession>A0ABD3X687</accession>
<dbReference type="EMBL" id="JBJQND010000003">
    <property type="protein sequence ID" value="KAL3881759.1"/>
    <property type="molecule type" value="Genomic_DNA"/>
</dbReference>
<protein>
    <submittedName>
        <fullName evidence="1">Uncharacterized protein</fullName>
    </submittedName>
</protein>
<organism evidence="1 2">
    <name type="scientific">Sinanodonta woodiana</name>
    <name type="common">Chinese pond mussel</name>
    <name type="synonym">Anodonta woodiana</name>
    <dbReference type="NCBI Taxonomy" id="1069815"/>
    <lineage>
        <taxon>Eukaryota</taxon>
        <taxon>Metazoa</taxon>
        <taxon>Spiralia</taxon>
        <taxon>Lophotrochozoa</taxon>
        <taxon>Mollusca</taxon>
        <taxon>Bivalvia</taxon>
        <taxon>Autobranchia</taxon>
        <taxon>Heteroconchia</taxon>
        <taxon>Palaeoheterodonta</taxon>
        <taxon>Unionida</taxon>
        <taxon>Unionoidea</taxon>
        <taxon>Unionidae</taxon>
        <taxon>Unioninae</taxon>
        <taxon>Sinanodonta</taxon>
    </lineage>
</organism>
<keyword evidence="2" id="KW-1185">Reference proteome</keyword>
<comment type="caution">
    <text evidence="1">The sequence shown here is derived from an EMBL/GenBank/DDBJ whole genome shotgun (WGS) entry which is preliminary data.</text>
</comment>
<dbReference type="Proteomes" id="UP001634394">
    <property type="component" value="Unassembled WGS sequence"/>
</dbReference>
<sequence>MAEIAGPGSPVMAEIAGPGSPVMAEIAGQGSPVMAEIARQGRWPLLLIPVRTWQVVAESGHPMHHHADVAQFPVNLCGNDWYYVLYSFGMRSMLSWSTVADAGVAPGSSHAAVTVGQLTKFRESSAQTA</sequence>
<evidence type="ECO:0000313" key="1">
    <source>
        <dbReference type="EMBL" id="KAL3881759.1"/>
    </source>
</evidence>